<dbReference type="EMBL" id="BSOO01000014">
    <property type="protein sequence ID" value="GLR47829.1"/>
    <property type="molecule type" value="Genomic_DNA"/>
</dbReference>
<comment type="caution">
    <text evidence="3">The sequence shown here is derived from an EMBL/GenBank/DDBJ whole genome shotgun (WGS) entry which is preliminary data.</text>
</comment>
<accession>A0ABQ5ZAM9</accession>
<feature type="chain" id="PRO_5045867253" evidence="2">
    <location>
        <begin position="22"/>
        <end position="60"/>
    </location>
</feature>
<organism evidence="3 4">
    <name type="scientific">Sphingomonas astaxanthinifaciens DSM 22298</name>
    <dbReference type="NCBI Taxonomy" id="1123267"/>
    <lineage>
        <taxon>Bacteria</taxon>
        <taxon>Pseudomonadati</taxon>
        <taxon>Pseudomonadota</taxon>
        <taxon>Alphaproteobacteria</taxon>
        <taxon>Sphingomonadales</taxon>
        <taxon>Sphingomonadaceae</taxon>
        <taxon>Sphingomonas</taxon>
    </lineage>
</organism>
<dbReference type="RefSeq" id="WP_029940982.1">
    <property type="nucleotide sequence ID" value="NZ_BSOO01000014.1"/>
</dbReference>
<keyword evidence="2" id="KW-0732">Signal</keyword>
<sequence>MIRTTLIGLGALAIAATPALAAKTSATTKPVAAASAKSTHKAAKKEVAKAPQKAAHARKR</sequence>
<evidence type="ECO:0000313" key="3">
    <source>
        <dbReference type="EMBL" id="GLR47829.1"/>
    </source>
</evidence>
<evidence type="ECO:0000313" key="4">
    <source>
        <dbReference type="Proteomes" id="UP001156703"/>
    </source>
</evidence>
<protein>
    <submittedName>
        <fullName evidence="3">Uncharacterized protein</fullName>
    </submittedName>
</protein>
<proteinExistence type="predicted"/>
<gene>
    <name evidence="3" type="ORF">GCM10007925_15420</name>
</gene>
<dbReference type="Proteomes" id="UP001156703">
    <property type="component" value="Unassembled WGS sequence"/>
</dbReference>
<feature type="region of interest" description="Disordered" evidence="1">
    <location>
        <begin position="32"/>
        <end position="60"/>
    </location>
</feature>
<reference evidence="4" key="1">
    <citation type="journal article" date="2019" name="Int. J. Syst. Evol. Microbiol.">
        <title>The Global Catalogue of Microorganisms (GCM) 10K type strain sequencing project: providing services to taxonomists for standard genome sequencing and annotation.</title>
        <authorList>
            <consortium name="The Broad Institute Genomics Platform"/>
            <consortium name="The Broad Institute Genome Sequencing Center for Infectious Disease"/>
            <person name="Wu L."/>
            <person name="Ma J."/>
        </authorList>
    </citation>
    <scope>NUCLEOTIDE SEQUENCE [LARGE SCALE GENOMIC DNA]</scope>
    <source>
        <strain evidence="4">NBRC 102146</strain>
    </source>
</reference>
<evidence type="ECO:0000256" key="2">
    <source>
        <dbReference type="SAM" id="SignalP"/>
    </source>
</evidence>
<feature type="signal peptide" evidence="2">
    <location>
        <begin position="1"/>
        <end position="21"/>
    </location>
</feature>
<evidence type="ECO:0000256" key="1">
    <source>
        <dbReference type="SAM" id="MobiDB-lite"/>
    </source>
</evidence>
<name>A0ABQ5ZAM9_9SPHN</name>
<keyword evidence="4" id="KW-1185">Reference proteome</keyword>